<name>A0ACA8ZTZ3_9GAMM</name>
<dbReference type="EMBL" id="CAESAP020000383">
    <property type="protein sequence ID" value="CAB5507381.1"/>
    <property type="molecule type" value="Genomic_DNA"/>
</dbReference>
<comment type="caution">
    <text evidence="1">The sequence shown here is derived from an EMBL/GenBank/DDBJ whole genome shotgun (WGS) entry which is preliminary data.</text>
</comment>
<feature type="non-terminal residue" evidence="1">
    <location>
        <position position="245"/>
    </location>
</feature>
<protein>
    <submittedName>
        <fullName evidence="1">Uncharacterized protein</fullName>
    </submittedName>
</protein>
<evidence type="ECO:0000313" key="2">
    <source>
        <dbReference type="Proteomes" id="UP000635628"/>
    </source>
</evidence>
<accession>A0ACA8ZTZ3</accession>
<reference evidence="1" key="1">
    <citation type="submission" date="2020-05" db="EMBL/GenBank/DDBJ databases">
        <authorList>
            <person name="Petersen J."/>
            <person name="Sayavedra L."/>
        </authorList>
    </citation>
    <scope>NUCLEOTIDE SEQUENCE</scope>
    <source>
        <strain evidence="1">B azoricus SOX Menez Gwen</strain>
    </source>
</reference>
<sequence length="245" mass="27619">MKTNAKEYLKEFATSEQPNWLKALIYEVIETNGNLSDDKKKEIFDGLKDDTDLTINEPNISVNDSGEEIYLISLEHIQGVNALKQNQTIKFHNDITVLYGLNGAGKSSYFKVLNEIVGGNQKKEVLPNIYLNAPVTIDVNISFKEKTGQPQTVNWNGDNRSLDLLNKCKVFDFSYLNGLLGTREADNTLMQPLGLNLFSYLVGLIDEFKAKLTNKANEKRLEKPTITLEILSDENKTAFGKHQID</sequence>
<evidence type="ECO:0000313" key="1">
    <source>
        <dbReference type="EMBL" id="CAB5507381.1"/>
    </source>
</evidence>
<gene>
    <name evidence="1" type="ORF">AZO1586R_2360</name>
</gene>
<dbReference type="Proteomes" id="UP000635628">
    <property type="component" value="Unassembled WGS sequence"/>
</dbReference>
<keyword evidence="2" id="KW-1185">Reference proteome</keyword>
<proteinExistence type="predicted"/>
<organism evidence="1 2">
    <name type="scientific">Bathymodiolus azoricus thioautotrophic gill symbiont</name>
    <dbReference type="NCBI Taxonomy" id="235205"/>
    <lineage>
        <taxon>Bacteria</taxon>
        <taxon>Pseudomonadati</taxon>
        <taxon>Pseudomonadota</taxon>
        <taxon>Gammaproteobacteria</taxon>
        <taxon>sulfur-oxidizing symbionts</taxon>
    </lineage>
</organism>